<dbReference type="OrthoDB" id="2897536at2"/>
<dbReference type="InterPro" id="IPR001387">
    <property type="entry name" value="Cro/C1-type_HTH"/>
</dbReference>
<feature type="domain" description="HTH cro/C1-type" evidence="1">
    <location>
        <begin position="17"/>
        <end position="71"/>
    </location>
</feature>
<sequence>MVKRQVRAEGIRFGTELRRIRLNAGLTQGQLARAVNVSTSLMSCFERGTHWPRRDVAEALDRATGASGHLIRLWVELSNRQAYPGWLGELVEAEPQATLIRDYAPLAVPGLLQTEAYARTVIEAANSLATPRQIDELVAGRMRRQRIWESAEPPAMVTVIAEPVLTSPIGGPVVMNSQLEHLISQVEKHRIRLQVIPADTRLHPGLAGMFLLLSFRDRADVLYVENAVSGTMIHEPDQVRRMSMLFGDLQAVALSPERSLNRLNEIRRQFRGTPEAVA</sequence>
<gene>
    <name evidence="2" type="ORF">AC529_06340</name>
</gene>
<evidence type="ECO:0000313" key="3">
    <source>
        <dbReference type="Proteomes" id="UP000074382"/>
    </source>
</evidence>
<dbReference type="AlphaFoldDB" id="A0A147KJN7"/>
<dbReference type="Proteomes" id="UP000074382">
    <property type="component" value="Unassembled WGS sequence"/>
</dbReference>
<name>A0A147KJN7_THECS</name>
<reference evidence="3" key="1">
    <citation type="journal article" date="2017" name="Acta Aliment.">
        <title>Plant polysaccharide degrading enzyme system of Thermpbifida cellulosilytica TB100 revealed by de novo genome project data.</title>
        <authorList>
            <person name="Toth A."/>
            <person name="Baka E."/>
            <person name="Luzics S."/>
            <person name="Bata-Vidacs I."/>
            <person name="Nagy I."/>
            <person name="Balint B."/>
            <person name="Herceg R."/>
            <person name="Olasz F."/>
            <person name="Wilk T."/>
            <person name="Nagy T."/>
            <person name="Kriszt B."/>
            <person name="Nagy I."/>
            <person name="Kukolya J."/>
        </authorList>
    </citation>
    <scope>NUCLEOTIDE SEQUENCE [LARGE SCALE GENOMIC DNA]</scope>
    <source>
        <strain evidence="3">TB100</strain>
    </source>
</reference>
<dbReference type="InterPro" id="IPR010982">
    <property type="entry name" value="Lambda_DNA-bd_dom_sf"/>
</dbReference>
<organism evidence="2 3">
    <name type="scientific">Thermobifida cellulosilytica TB100</name>
    <dbReference type="NCBI Taxonomy" id="665004"/>
    <lineage>
        <taxon>Bacteria</taxon>
        <taxon>Bacillati</taxon>
        <taxon>Actinomycetota</taxon>
        <taxon>Actinomycetes</taxon>
        <taxon>Streptosporangiales</taxon>
        <taxon>Nocardiopsidaceae</taxon>
        <taxon>Thermobifida</taxon>
    </lineage>
</organism>
<dbReference type="SMART" id="SM00530">
    <property type="entry name" value="HTH_XRE"/>
    <property type="match status" value="1"/>
</dbReference>
<keyword evidence="3" id="KW-1185">Reference proteome</keyword>
<protein>
    <recommendedName>
        <fullName evidence="1">HTH cro/C1-type domain-containing protein</fullName>
    </recommendedName>
</protein>
<dbReference type="Pfam" id="PF19054">
    <property type="entry name" value="DUF5753"/>
    <property type="match status" value="1"/>
</dbReference>
<comment type="caution">
    <text evidence="2">The sequence shown here is derived from an EMBL/GenBank/DDBJ whole genome shotgun (WGS) entry which is preliminary data.</text>
</comment>
<proteinExistence type="predicted"/>
<dbReference type="PROSITE" id="PS50943">
    <property type="entry name" value="HTH_CROC1"/>
    <property type="match status" value="1"/>
</dbReference>
<dbReference type="InterPro" id="IPR043917">
    <property type="entry name" value="DUF5753"/>
</dbReference>
<dbReference type="Gene3D" id="1.10.260.40">
    <property type="entry name" value="lambda repressor-like DNA-binding domains"/>
    <property type="match status" value="1"/>
</dbReference>
<evidence type="ECO:0000259" key="1">
    <source>
        <dbReference type="PROSITE" id="PS50943"/>
    </source>
</evidence>
<dbReference type="PATRIC" id="fig|665004.4.peg.3123"/>
<accession>A0A147KJN7</accession>
<dbReference type="Pfam" id="PF13560">
    <property type="entry name" value="HTH_31"/>
    <property type="match status" value="1"/>
</dbReference>
<dbReference type="SUPFAM" id="SSF47413">
    <property type="entry name" value="lambda repressor-like DNA-binding domains"/>
    <property type="match status" value="1"/>
</dbReference>
<dbReference type="EMBL" id="LGEM01000024">
    <property type="protein sequence ID" value="KUP97461.1"/>
    <property type="molecule type" value="Genomic_DNA"/>
</dbReference>
<evidence type="ECO:0000313" key="2">
    <source>
        <dbReference type="EMBL" id="KUP97461.1"/>
    </source>
</evidence>
<dbReference type="GO" id="GO:0003677">
    <property type="term" value="F:DNA binding"/>
    <property type="evidence" value="ECO:0007669"/>
    <property type="project" value="InterPro"/>
</dbReference>
<dbReference type="STRING" id="665004.AC529_06340"/>
<dbReference type="CDD" id="cd00093">
    <property type="entry name" value="HTH_XRE"/>
    <property type="match status" value="1"/>
</dbReference>